<reference evidence="1" key="1">
    <citation type="submission" date="2021-03" db="EMBL/GenBank/DDBJ databases">
        <title>Evolutionary priming and transition to the ectomycorrhizal habit in an iconic lineage of mushroom-forming fungi: is preadaptation a requirement?</title>
        <authorList>
            <consortium name="DOE Joint Genome Institute"/>
            <person name="Looney B.P."/>
            <person name="Miyauchi S."/>
            <person name="Morin E."/>
            <person name="Drula E."/>
            <person name="Courty P.E."/>
            <person name="Chicoki N."/>
            <person name="Fauchery L."/>
            <person name="Kohler A."/>
            <person name="Kuo A."/>
            <person name="LaButti K."/>
            <person name="Pangilinan J."/>
            <person name="Lipzen A."/>
            <person name="Riley R."/>
            <person name="Andreopoulos W."/>
            <person name="He G."/>
            <person name="Johnson J."/>
            <person name="Barry K.W."/>
            <person name="Grigoriev I.V."/>
            <person name="Nagy L."/>
            <person name="Hibbett D."/>
            <person name="Henrissat B."/>
            <person name="Matheny P.B."/>
            <person name="Labbe J."/>
            <person name="Martin A.F."/>
        </authorList>
    </citation>
    <scope>NUCLEOTIDE SEQUENCE</scope>
    <source>
        <strain evidence="1">BPL698</strain>
    </source>
</reference>
<organism evidence="1 2">
    <name type="scientific">Russula earlei</name>
    <dbReference type="NCBI Taxonomy" id="71964"/>
    <lineage>
        <taxon>Eukaryota</taxon>
        <taxon>Fungi</taxon>
        <taxon>Dikarya</taxon>
        <taxon>Basidiomycota</taxon>
        <taxon>Agaricomycotina</taxon>
        <taxon>Agaricomycetes</taxon>
        <taxon>Russulales</taxon>
        <taxon>Russulaceae</taxon>
        <taxon>Russula</taxon>
    </lineage>
</organism>
<protein>
    <submittedName>
        <fullName evidence="1">Uncharacterized protein</fullName>
    </submittedName>
</protein>
<dbReference type="Proteomes" id="UP001207468">
    <property type="component" value="Unassembled WGS sequence"/>
</dbReference>
<evidence type="ECO:0000313" key="2">
    <source>
        <dbReference type="Proteomes" id="UP001207468"/>
    </source>
</evidence>
<evidence type="ECO:0000313" key="1">
    <source>
        <dbReference type="EMBL" id="KAI9510672.1"/>
    </source>
</evidence>
<keyword evidence="2" id="KW-1185">Reference proteome</keyword>
<accession>A0ACC0UHU0</accession>
<sequence>MLMSYAFTVFCLALSVSPSFAVVPTIKNSIFRKLFSGRQPERVDVPFLTLVPSPGPVGSVLARIKKKENEVRLLNSDKDKSEANSWQETLERTPGLLRPSSAGPRFFDKESERYRRMMKLKLKPIQTQLEDHEAETRAFYFHDHDQ</sequence>
<gene>
    <name evidence="1" type="ORF">F5148DRAFT_542424</name>
</gene>
<proteinExistence type="predicted"/>
<name>A0ACC0UHU0_9AGAM</name>
<comment type="caution">
    <text evidence="1">The sequence shown here is derived from an EMBL/GenBank/DDBJ whole genome shotgun (WGS) entry which is preliminary data.</text>
</comment>
<dbReference type="EMBL" id="JAGFNK010000037">
    <property type="protein sequence ID" value="KAI9510672.1"/>
    <property type="molecule type" value="Genomic_DNA"/>
</dbReference>